<accession>A0A0R3K4Z5</accession>
<proteinExistence type="predicted"/>
<keyword evidence="1" id="KW-0472">Membrane</keyword>
<name>A0A0R3K4Z5_CALMK</name>
<feature type="transmembrane region" description="Helical" evidence="1">
    <location>
        <begin position="139"/>
        <end position="159"/>
    </location>
</feature>
<evidence type="ECO:0000256" key="1">
    <source>
        <dbReference type="SAM" id="Phobius"/>
    </source>
</evidence>
<feature type="transmembrane region" description="Helical" evidence="1">
    <location>
        <begin position="50"/>
        <end position="70"/>
    </location>
</feature>
<dbReference type="STRING" id="908809.ABG79_00777"/>
<dbReference type="Proteomes" id="UP000052015">
    <property type="component" value="Unassembled WGS sequence"/>
</dbReference>
<comment type="caution">
    <text evidence="2">The sequence shown here is derived from an EMBL/GenBank/DDBJ whole genome shotgun (WGS) entry which is preliminary data.</text>
</comment>
<evidence type="ECO:0000313" key="3">
    <source>
        <dbReference type="Proteomes" id="UP000052015"/>
    </source>
</evidence>
<dbReference type="AlphaFoldDB" id="A0A0R3K4Z5"/>
<keyword evidence="1" id="KW-1133">Transmembrane helix</keyword>
<keyword evidence="1" id="KW-0812">Transmembrane</keyword>
<dbReference type="OrthoDB" id="1878026at2"/>
<reference evidence="2 3" key="1">
    <citation type="submission" date="2015-09" db="EMBL/GenBank/DDBJ databases">
        <title>Draft genome sequence of a Caloramator mitchellensis, a moderate thermophile from the Great Artesian Basin of Australia.</title>
        <authorList>
            <person name="Patel B.K."/>
        </authorList>
    </citation>
    <scope>NUCLEOTIDE SEQUENCE [LARGE SCALE GENOMIC DNA]</scope>
    <source>
        <strain evidence="2 3">VF08</strain>
    </source>
</reference>
<feature type="transmembrane region" description="Helical" evidence="1">
    <location>
        <begin position="349"/>
        <end position="372"/>
    </location>
</feature>
<evidence type="ECO:0000313" key="2">
    <source>
        <dbReference type="EMBL" id="KRQ87439.1"/>
    </source>
</evidence>
<dbReference type="EMBL" id="LKHP01000003">
    <property type="protein sequence ID" value="KRQ87439.1"/>
    <property type="molecule type" value="Genomic_DNA"/>
</dbReference>
<feature type="transmembrane region" description="Helical" evidence="1">
    <location>
        <begin position="244"/>
        <end position="272"/>
    </location>
</feature>
<organism evidence="2 3">
    <name type="scientific">Caloramator mitchellensis</name>
    <dbReference type="NCBI Taxonomy" id="908809"/>
    <lineage>
        <taxon>Bacteria</taxon>
        <taxon>Bacillati</taxon>
        <taxon>Bacillota</taxon>
        <taxon>Clostridia</taxon>
        <taxon>Eubacteriales</taxon>
        <taxon>Clostridiaceae</taxon>
        <taxon>Caloramator</taxon>
    </lineage>
</organism>
<gene>
    <name evidence="2" type="ORF">ABG79_00777</name>
</gene>
<feature type="transmembrane region" description="Helical" evidence="1">
    <location>
        <begin position="105"/>
        <end position="127"/>
    </location>
</feature>
<protein>
    <submittedName>
        <fullName evidence="2">Uncharacterized protein</fullName>
    </submittedName>
</protein>
<feature type="transmembrane region" description="Helical" evidence="1">
    <location>
        <begin position="12"/>
        <end position="30"/>
    </location>
</feature>
<feature type="transmembrane region" description="Helical" evidence="1">
    <location>
        <begin position="215"/>
        <end position="238"/>
    </location>
</feature>
<keyword evidence="3" id="KW-1185">Reference proteome</keyword>
<feature type="transmembrane region" description="Helical" evidence="1">
    <location>
        <begin position="408"/>
        <end position="424"/>
    </location>
</feature>
<dbReference type="RefSeq" id="WP_057977304.1">
    <property type="nucleotide sequence ID" value="NZ_LKHP01000003.1"/>
</dbReference>
<feature type="transmembrane region" description="Helical" evidence="1">
    <location>
        <begin position="188"/>
        <end position="208"/>
    </location>
</feature>
<sequence length="426" mass="50884">MMLLERLRIRKAYIFNLAIYFILLCYSYYFYFYIYQDYTYQVGYSLSLNYFKLIEAIVFTVSLGALYLYYDISDSIYLTYSFILYVLLFVPFTVFYWMSNNYRQYFYMVVTAFLILELFFIAYKYFFSTKREKNTRFNYEYILLFVFAVFLIVNIFAYLKYGHSLYYLINLDEVYNIRYESREKIPTYFKYILQWSALVVIPTSIAYITKIKKYYLLIIPLTVQLLIFTINGSKFYLFSLLINLFVFLIYSGGLMNFMLPALNLFITFVLLWKNNFVMSVGIRRAFFVPQSLSFVYYEFFKSHPKLYLSSSFLKRFVENIYSLDSPFIISRYVYHEPKMSANVNFIANAYSHLGFIGIVLFAIILALILLAFEYFSENNVNRKFVVLISFSSFLALVNSSLLTTLKTHGLLIAMIMSVLFLKSFRD</sequence>
<feature type="transmembrane region" description="Helical" evidence="1">
    <location>
        <begin position="77"/>
        <end position="99"/>
    </location>
</feature>